<dbReference type="AlphaFoldDB" id="A0A2Z7CM74"/>
<gene>
    <name evidence="1" type="ORF">F511_32862</name>
</gene>
<organism evidence="1 2">
    <name type="scientific">Dorcoceras hygrometricum</name>
    <dbReference type="NCBI Taxonomy" id="472368"/>
    <lineage>
        <taxon>Eukaryota</taxon>
        <taxon>Viridiplantae</taxon>
        <taxon>Streptophyta</taxon>
        <taxon>Embryophyta</taxon>
        <taxon>Tracheophyta</taxon>
        <taxon>Spermatophyta</taxon>
        <taxon>Magnoliopsida</taxon>
        <taxon>eudicotyledons</taxon>
        <taxon>Gunneridae</taxon>
        <taxon>Pentapetalae</taxon>
        <taxon>asterids</taxon>
        <taxon>lamiids</taxon>
        <taxon>Lamiales</taxon>
        <taxon>Gesneriaceae</taxon>
        <taxon>Didymocarpoideae</taxon>
        <taxon>Trichosporeae</taxon>
        <taxon>Loxocarpinae</taxon>
        <taxon>Dorcoceras</taxon>
    </lineage>
</organism>
<reference evidence="1 2" key="1">
    <citation type="journal article" date="2015" name="Proc. Natl. Acad. Sci. U.S.A.">
        <title>The resurrection genome of Boea hygrometrica: A blueprint for survival of dehydration.</title>
        <authorList>
            <person name="Xiao L."/>
            <person name="Yang G."/>
            <person name="Zhang L."/>
            <person name="Yang X."/>
            <person name="Zhao S."/>
            <person name="Ji Z."/>
            <person name="Zhou Q."/>
            <person name="Hu M."/>
            <person name="Wang Y."/>
            <person name="Chen M."/>
            <person name="Xu Y."/>
            <person name="Jin H."/>
            <person name="Xiao X."/>
            <person name="Hu G."/>
            <person name="Bao F."/>
            <person name="Hu Y."/>
            <person name="Wan P."/>
            <person name="Li L."/>
            <person name="Deng X."/>
            <person name="Kuang T."/>
            <person name="Xiang C."/>
            <person name="Zhu J.K."/>
            <person name="Oliver M.J."/>
            <person name="He Y."/>
        </authorList>
    </citation>
    <scope>NUCLEOTIDE SEQUENCE [LARGE SCALE GENOMIC DNA]</scope>
    <source>
        <strain evidence="2">cv. XS01</strain>
    </source>
</reference>
<protein>
    <submittedName>
        <fullName evidence="1">Uncharacterized protein</fullName>
    </submittedName>
</protein>
<evidence type="ECO:0000313" key="2">
    <source>
        <dbReference type="Proteomes" id="UP000250235"/>
    </source>
</evidence>
<keyword evidence="2" id="KW-1185">Reference proteome</keyword>
<evidence type="ECO:0000313" key="1">
    <source>
        <dbReference type="EMBL" id="KZV47918.1"/>
    </source>
</evidence>
<name>A0A2Z7CM74_9LAMI</name>
<dbReference type="EMBL" id="KQ994543">
    <property type="protein sequence ID" value="KZV47918.1"/>
    <property type="molecule type" value="Genomic_DNA"/>
</dbReference>
<proteinExistence type="predicted"/>
<accession>A0A2Z7CM74</accession>
<sequence>MGRFPLEDFDYNDPHCNPLLRLAAARTPSNTTAHQPASCVCLTHFFNASVRKATHTSLTPQCERQQ</sequence>
<dbReference type="Proteomes" id="UP000250235">
    <property type="component" value="Unassembled WGS sequence"/>
</dbReference>